<sequence>MRTLTQSRLWHVLALLWLLVLLGATGWLVLQHKDWTQRLDTDLFALLPRGERDTVTEQAMAVLAKSAERQLIVLVGSKDRDHAAQAATQLAAALKPLPLDAQAQSLDLATLRDFYAQYRSSLLAPADLAQLGKAGQDALLQRALTGAYSGVAPGALPWRDDPFGTYGNWLTSLGERSPVRPEGGQLWVEHGGLHYAVLSYTVRGSAFSLDIQRTVAQGLEQAIAQIQAPDIKVLRAGVALHAAKAATQAEHEMSTIGVGSLLGIVLLVLLTFRGWRALPLVALSVFTGTVIALALTFLLYPRVHMLTLVFGCSLIGVAVDYSLLLHSTSLGARVSAGARLERLLPSLLLATVFTAVAYLSLMLTPFPGLAQIAVFAATGIASAWLSELIWYPRLAPAQLQAGWLGRPLLRLLARWPRLSTRQAWLALLIASPLLIGGLWQLERRDDIRALAALDAGLMQQQREVGDILALPSPAQLFVVDAADEQTLLARELQLTAALDQLKQQGRLQGYQAVSQWLLPLAEQQRRQALAAPLRATPLLIRLADEVGLPPAWITQQQQAGPLLAPATWLASPASLPARHLWLGHTPHGYASVVMLAGANGKDSLQALAALRLPGVHWVDKPAEISAVLGRYRDRLGLVLIAAYILTTLVLVLRYRRHAWRVLAPSLLASVATLALFGWLGIPLQLLTVLTLLLLLGMGMDYGIFVNEHPGEVRIRLAITLAAVCTLLSFGLLAFSHTPALSTFGIATLSGIGLAWLIAPLLRRPTPDAQLFTQEAPTP</sequence>
<feature type="transmembrane region" description="Helical" evidence="6">
    <location>
        <begin position="740"/>
        <end position="761"/>
    </location>
</feature>
<feature type="transmembrane region" description="Helical" evidence="6">
    <location>
        <begin position="685"/>
        <end position="704"/>
    </location>
</feature>
<reference evidence="8 9" key="1">
    <citation type="submission" date="2017-04" db="EMBL/GenBank/DDBJ databases">
        <authorList>
            <person name="Afonso C.L."/>
            <person name="Miller P.J."/>
            <person name="Scott M.A."/>
            <person name="Spackman E."/>
            <person name="Goraichik I."/>
            <person name="Dimitrov K.M."/>
            <person name="Suarez D.L."/>
            <person name="Swayne D.E."/>
        </authorList>
    </citation>
    <scope>NUCLEOTIDE SEQUENCE [LARGE SCALE GENOMIC DNA]</scope>
    <source>
        <strain evidence="8 9">DSM 23236</strain>
    </source>
</reference>
<feature type="domain" description="Membrane transport protein MMPL" evidence="7">
    <location>
        <begin position="216"/>
        <end position="421"/>
    </location>
</feature>
<dbReference type="EMBL" id="FWXD01000002">
    <property type="protein sequence ID" value="SMC18575.1"/>
    <property type="molecule type" value="Genomic_DNA"/>
</dbReference>
<dbReference type="OrthoDB" id="9780358at2"/>
<feature type="transmembrane region" description="Helical" evidence="6">
    <location>
        <begin position="277"/>
        <end position="299"/>
    </location>
</feature>
<feature type="transmembrane region" description="Helical" evidence="6">
    <location>
        <begin position="423"/>
        <end position="441"/>
    </location>
</feature>
<dbReference type="STRING" id="1121001.SAMN02745857_00592"/>
<proteinExistence type="predicted"/>
<dbReference type="InterPro" id="IPR004869">
    <property type="entry name" value="MMPL_dom"/>
</dbReference>
<dbReference type="SUPFAM" id="SSF82866">
    <property type="entry name" value="Multidrug efflux transporter AcrB transmembrane domain"/>
    <property type="match status" value="2"/>
</dbReference>
<keyword evidence="3 6" id="KW-0812">Transmembrane</keyword>
<keyword evidence="2" id="KW-1003">Cell membrane</keyword>
<feature type="transmembrane region" description="Helical" evidence="6">
    <location>
        <begin position="305"/>
        <end position="323"/>
    </location>
</feature>
<name>A0A1W1X3U3_9NEIS</name>
<dbReference type="PANTHER" id="PTHR33406">
    <property type="entry name" value="MEMBRANE PROTEIN MJ1562-RELATED"/>
    <property type="match status" value="1"/>
</dbReference>
<evidence type="ECO:0000259" key="7">
    <source>
        <dbReference type="Pfam" id="PF03176"/>
    </source>
</evidence>
<feature type="transmembrane region" description="Helical" evidence="6">
    <location>
        <begin position="343"/>
        <end position="363"/>
    </location>
</feature>
<protein>
    <submittedName>
        <fullName evidence="8">Predicted exporter</fullName>
    </submittedName>
</protein>
<keyword evidence="4 6" id="KW-1133">Transmembrane helix</keyword>
<dbReference type="PANTHER" id="PTHR33406:SF13">
    <property type="entry name" value="MEMBRANE PROTEIN YDFJ"/>
    <property type="match status" value="1"/>
</dbReference>
<evidence type="ECO:0000256" key="1">
    <source>
        <dbReference type="ARBA" id="ARBA00004651"/>
    </source>
</evidence>
<feature type="transmembrane region" description="Helical" evidence="6">
    <location>
        <begin position="661"/>
        <end position="679"/>
    </location>
</feature>
<keyword evidence="5 6" id="KW-0472">Membrane</keyword>
<evidence type="ECO:0000313" key="8">
    <source>
        <dbReference type="EMBL" id="SMC18575.1"/>
    </source>
</evidence>
<organism evidence="8 9">
    <name type="scientific">Andreprevotia lacus DSM 23236</name>
    <dbReference type="NCBI Taxonomy" id="1121001"/>
    <lineage>
        <taxon>Bacteria</taxon>
        <taxon>Pseudomonadati</taxon>
        <taxon>Pseudomonadota</taxon>
        <taxon>Betaproteobacteria</taxon>
        <taxon>Neisseriales</taxon>
        <taxon>Chitinibacteraceae</taxon>
        <taxon>Andreprevotia</taxon>
    </lineage>
</organism>
<evidence type="ECO:0000256" key="3">
    <source>
        <dbReference type="ARBA" id="ARBA00022692"/>
    </source>
</evidence>
<gene>
    <name evidence="8" type="ORF">SAMN02745857_00592</name>
</gene>
<feature type="transmembrane region" description="Helical" evidence="6">
    <location>
        <begin position="253"/>
        <end position="270"/>
    </location>
</feature>
<dbReference type="InterPro" id="IPR050545">
    <property type="entry name" value="Mycobact_MmpL"/>
</dbReference>
<evidence type="ECO:0000256" key="4">
    <source>
        <dbReference type="ARBA" id="ARBA00022989"/>
    </source>
</evidence>
<feature type="transmembrane region" description="Helical" evidence="6">
    <location>
        <begin position="635"/>
        <end position="654"/>
    </location>
</feature>
<evidence type="ECO:0000256" key="6">
    <source>
        <dbReference type="SAM" id="Phobius"/>
    </source>
</evidence>
<dbReference type="RefSeq" id="WP_084089045.1">
    <property type="nucleotide sequence ID" value="NZ_FWXD01000002.1"/>
</dbReference>
<accession>A0A1W1X3U3</accession>
<dbReference type="AlphaFoldDB" id="A0A1W1X3U3"/>
<dbReference type="Proteomes" id="UP000192761">
    <property type="component" value="Unassembled WGS sequence"/>
</dbReference>
<dbReference type="GO" id="GO:0005886">
    <property type="term" value="C:plasma membrane"/>
    <property type="evidence" value="ECO:0007669"/>
    <property type="project" value="UniProtKB-SubCell"/>
</dbReference>
<comment type="subcellular location">
    <subcellularLocation>
        <location evidence="1">Cell membrane</location>
        <topology evidence="1">Multi-pass membrane protein</topology>
    </subcellularLocation>
</comment>
<evidence type="ECO:0000256" key="5">
    <source>
        <dbReference type="ARBA" id="ARBA00023136"/>
    </source>
</evidence>
<feature type="transmembrane region" description="Helical" evidence="6">
    <location>
        <begin position="369"/>
        <end position="390"/>
    </location>
</feature>
<evidence type="ECO:0000313" key="9">
    <source>
        <dbReference type="Proteomes" id="UP000192761"/>
    </source>
</evidence>
<dbReference type="Pfam" id="PF03176">
    <property type="entry name" value="MMPL"/>
    <property type="match status" value="1"/>
</dbReference>
<feature type="transmembrane region" description="Helical" evidence="6">
    <location>
        <begin position="716"/>
        <end position="734"/>
    </location>
</feature>
<evidence type="ECO:0000256" key="2">
    <source>
        <dbReference type="ARBA" id="ARBA00022475"/>
    </source>
</evidence>
<dbReference type="Gene3D" id="1.20.1640.10">
    <property type="entry name" value="Multidrug efflux transporter AcrB transmembrane domain"/>
    <property type="match status" value="2"/>
</dbReference>
<keyword evidence="9" id="KW-1185">Reference proteome</keyword>